<proteinExistence type="predicted"/>
<gene>
    <name evidence="1" type="ORF">PsorP6_012304</name>
</gene>
<name>A0ACC0WFK8_9STRA</name>
<comment type="caution">
    <text evidence="1">The sequence shown here is derived from an EMBL/GenBank/DDBJ whole genome shotgun (WGS) entry which is preliminary data.</text>
</comment>
<organism evidence="1 2">
    <name type="scientific">Peronosclerospora sorghi</name>
    <dbReference type="NCBI Taxonomy" id="230839"/>
    <lineage>
        <taxon>Eukaryota</taxon>
        <taxon>Sar</taxon>
        <taxon>Stramenopiles</taxon>
        <taxon>Oomycota</taxon>
        <taxon>Peronosporomycetes</taxon>
        <taxon>Peronosporales</taxon>
        <taxon>Peronosporaceae</taxon>
        <taxon>Peronosclerospora</taxon>
    </lineage>
</organism>
<protein>
    <submittedName>
        <fullName evidence="1">Uncharacterized protein</fullName>
    </submittedName>
</protein>
<evidence type="ECO:0000313" key="2">
    <source>
        <dbReference type="Proteomes" id="UP001163321"/>
    </source>
</evidence>
<keyword evidence="2" id="KW-1185">Reference proteome</keyword>
<sequence>MYKYYCSSASRCTRIRLGIAISIPRCRYTKRKIEVQRVEFNHLSETDIQSEDKVFAAFSCLGTTRKYSGSAKAFRKGREDRGYAFVRLDNMCVVGAVDLQYVLKFEELCRMAGVPYFGLLTSQGANKDSWFLYPQTKGEVEENVQQLGFQRTSIFRPGMLKRRDLQRNTETLLGWMMPGFSDCVGARNSSSRFETWRKAWCLTMRATGENYKSGVTLI</sequence>
<accession>A0ACC0WFK8</accession>
<evidence type="ECO:0000313" key="1">
    <source>
        <dbReference type="EMBL" id="KAI9917635.1"/>
    </source>
</evidence>
<dbReference type="Proteomes" id="UP001163321">
    <property type="component" value="Chromosome 13"/>
</dbReference>
<dbReference type="EMBL" id="CM047592">
    <property type="protein sequence ID" value="KAI9917635.1"/>
    <property type="molecule type" value="Genomic_DNA"/>
</dbReference>
<reference evidence="1 2" key="1">
    <citation type="journal article" date="2022" name="bioRxiv">
        <title>The genome of the oomycete Peronosclerospora sorghi, a cosmopolitan pathogen of maize and sorghum, is inflated with dispersed pseudogenes.</title>
        <authorList>
            <person name="Fletcher K."/>
            <person name="Martin F."/>
            <person name="Isakeit T."/>
            <person name="Cavanaugh K."/>
            <person name="Magill C."/>
            <person name="Michelmore R."/>
        </authorList>
    </citation>
    <scope>NUCLEOTIDE SEQUENCE [LARGE SCALE GENOMIC DNA]</scope>
    <source>
        <strain evidence="1">P6</strain>
    </source>
</reference>